<dbReference type="InterPro" id="IPR029056">
    <property type="entry name" value="Ribokinase-like"/>
</dbReference>
<dbReference type="PROSITE" id="PS00584">
    <property type="entry name" value="PFKB_KINASES_2"/>
    <property type="match status" value="1"/>
</dbReference>
<dbReference type="InterPro" id="IPR052700">
    <property type="entry name" value="Carb_kinase_PfkB-like"/>
</dbReference>
<organism evidence="5 6">
    <name type="scientific">Arsenicitalea aurantiaca</name>
    <dbReference type="NCBI Taxonomy" id="1783274"/>
    <lineage>
        <taxon>Bacteria</taxon>
        <taxon>Pseudomonadati</taxon>
        <taxon>Pseudomonadota</taxon>
        <taxon>Alphaproteobacteria</taxon>
        <taxon>Hyphomicrobiales</taxon>
        <taxon>Devosiaceae</taxon>
        <taxon>Arsenicitalea</taxon>
    </lineage>
</organism>
<accession>A0A433X7W9</accession>
<dbReference type="Proteomes" id="UP000281547">
    <property type="component" value="Unassembled WGS sequence"/>
</dbReference>
<evidence type="ECO:0000313" key="5">
    <source>
        <dbReference type="EMBL" id="RUT30164.1"/>
    </source>
</evidence>
<comment type="caution">
    <text evidence="5">The sequence shown here is derived from an EMBL/GenBank/DDBJ whole genome shotgun (WGS) entry which is preliminary data.</text>
</comment>
<keyword evidence="3 5" id="KW-0418">Kinase</keyword>
<gene>
    <name evidence="5" type="ORF">EMQ25_12655</name>
</gene>
<reference evidence="5 6" key="1">
    <citation type="journal article" date="2016" name="Int. J. Syst. Evol. Microbiol.">
        <title>Arsenicitalea aurantiaca gen. nov., sp. nov., a new member of the family Hyphomicrobiaceae, isolated from high-arsenic sediment.</title>
        <authorList>
            <person name="Mu Y."/>
            <person name="Zhou L."/>
            <person name="Zeng X.C."/>
            <person name="Liu L."/>
            <person name="Pan Y."/>
            <person name="Chen X."/>
            <person name="Wang J."/>
            <person name="Li S."/>
            <person name="Li W.J."/>
            <person name="Wang Y."/>
        </authorList>
    </citation>
    <scope>NUCLEOTIDE SEQUENCE [LARGE SCALE GENOMIC DNA]</scope>
    <source>
        <strain evidence="5 6">42-50</strain>
    </source>
</reference>
<name>A0A433X7W9_9HYPH</name>
<dbReference type="InterPro" id="IPR011611">
    <property type="entry name" value="PfkB_dom"/>
</dbReference>
<evidence type="ECO:0000256" key="3">
    <source>
        <dbReference type="ARBA" id="ARBA00022777"/>
    </source>
</evidence>
<evidence type="ECO:0000313" key="6">
    <source>
        <dbReference type="Proteomes" id="UP000281547"/>
    </source>
</evidence>
<protein>
    <submittedName>
        <fullName evidence="5">Adenosine kinase</fullName>
    </submittedName>
</protein>
<dbReference type="InterPro" id="IPR002173">
    <property type="entry name" value="Carboh/pur_kinase_PfkB_CS"/>
</dbReference>
<dbReference type="GO" id="GO:0016301">
    <property type="term" value="F:kinase activity"/>
    <property type="evidence" value="ECO:0007669"/>
    <property type="project" value="UniProtKB-KW"/>
</dbReference>
<dbReference type="AlphaFoldDB" id="A0A433X7W9"/>
<dbReference type="OrthoDB" id="9813569at2"/>
<feature type="domain" description="Carbohydrate kinase PfkB" evidence="4">
    <location>
        <begin position="60"/>
        <end position="318"/>
    </location>
</feature>
<dbReference type="SUPFAM" id="SSF53613">
    <property type="entry name" value="Ribokinase-like"/>
    <property type="match status" value="1"/>
</dbReference>
<comment type="similarity">
    <text evidence="1">Belongs to the carbohydrate kinase PfkB family.</text>
</comment>
<evidence type="ECO:0000256" key="2">
    <source>
        <dbReference type="ARBA" id="ARBA00022679"/>
    </source>
</evidence>
<evidence type="ECO:0000256" key="1">
    <source>
        <dbReference type="ARBA" id="ARBA00010688"/>
    </source>
</evidence>
<dbReference type="Gene3D" id="3.40.1190.20">
    <property type="match status" value="1"/>
</dbReference>
<proteinExistence type="inferred from homology"/>
<evidence type="ECO:0000259" key="4">
    <source>
        <dbReference type="Pfam" id="PF00294"/>
    </source>
</evidence>
<dbReference type="EMBL" id="RZNJ01000004">
    <property type="protein sequence ID" value="RUT30164.1"/>
    <property type="molecule type" value="Genomic_DNA"/>
</dbReference>
<keyword evidence="6" id="KW-1185">Reference proteome</keyword>
<dbReference type="CDD" id="cd01168">
    <property type="entry name" value="adenosine_kinase"/>
    <property type="match status" value="1"/>
</dbReference>
<dbReference type="PANTHER" id="PTHR43320">
    <property type="entry name" value="SUGAR KINASE"/>
    <property type="match status" value="1"/>
</dbReference>
<dbReference type="PANTHER" id="PTHR43320:SF3">
    <property type="entry name" value="CARBOHYDRATE KINASE PFKB DOMAIN-CONTAINING PROTEIN"/>
    <property type="match status" value="1"/>
</dbReference>
<keyword evidence="2" id="KW-0808">Transferase</keyword>
<dbReference type="RefSeq" id="WP_127188945.1">
    <property type="nucleotide sequence ID" value="NZ_RZNJ01000004.1"/>
</dbReference>
<dbReference type="Pfam" id="PF00294">
    <property type="entry name" value="PfkB"/>
    <property type="match status" value="1"/>
</dbReference>
<sequence>MVETRFDVLTIGNAIVDVIAPIPEGFLEAEGLTEGIMHLVDADRSAYLYDRMPAEKARISGGSAANTAAGVASLGGRAAFVGKVANDELGDAFAADLKAQSVHYATPRLINGAATARSMILLSADGERTMNTYLGACHELTEADILEDEIGAATVTYMEGYLWDPVEAKRAFVKAAHFAHKHERAAAITLSDPFCVNRFREEFLDLIRSQTIDYVFANVDELMALYETEDFGAAVREIAKDAELAAITMGENGAMAIWNGEIVSVPAFAVPDVVDVTGAGDLFASGFLLAAGRGQDFEMALKLGCLAASEVISHIGARPVADLGALAAEKGLVIAP</sequence>